<name>A0A1L9TKW0_9EURO</name>
<evidence type="ECO:0000313" key="2">
    <source>
        <dbReference type="EMBL" id="OJJ60079.1"/>
    </source>
</evidence>
<sequence>MCAAFSSPNAGGPGYGFNYPPQPAPGGYGPTTAPGCGYLAGSPPPGPGYGCPPPPSYNAHNTFNNNNNNNNNIHSGPPTLQNNYSYPSNPGEKTSYPPTNGFGFHPGPGPANNTNMNMNMNIPQHQTQTQTQPYPLSNTNPTSPKAFLLRQSPSTHKIILIHPSGSPAAPPLYSLTSSPKTSKADYVLARGPDPNNASALVGEVKSHTFSSKYDLIVRGQKCLLKESTMGDSYTIDIPGRGKYRWVTDQENLSSRMWLKDEGKTRVFATYDKSRAPSSVGTWKKFVGGKDRELVVEPVVQGDEFLVEVLLVSIYAVKMAKEGALEAAGEIVSALAGA</sequence>
<feature type="region of interest" description="Disordered" evidence="1">
    <location>
        <begin position="60"/>
        <end position="91"/>
    </location>
</feature>
<dbReference type="VEuPathDB" id="FungiDB:ASPSYDRAFT_148748"/>
<dbReference type="EMBL" id="KV878585">
    <property type="protein sequence ID" value="OJJ60079.1"/>
    <property type="molecule type" value="Genomic_DNA"/>
</dbReference>
<feature type="compositionally biased region" description="Polar residues" evidence="1">
    <location>
        <begin position="78"/>
        <end position="91"/>
    </location>
</feature>
<keyword evidence="3" id="KW-1185">Reference proteome</keyword>
<dbReference type="GeneID" id="63757910"/>
<accession>A0A1L9TKW0</accession>
<protein>
    <submittedName>
        <fullName evidence="2">Uncharacterized protein</fullName>
    </submittedName>
</protein>
<dbReference type="RefSeq" id="XP_040703885.1">
    <property type="nucleotide sequence ID" value="XM_040841837.1"/>
</dbReference>
<evidence type="ECO:0000256" key="1">
    <source>
        <dbReference type="SAM" id="MobiDB-lite"/>
    </source>
</evidence>
<dbReference type="OrthoDB" id="4725912at2759"/>
<dbReference type="Proteomes" id="UP000184356">
    <property type="component" value="Unassembled WGS sequence"/>
</dbReference>
<proteinExistence type="predicted"/>
<reference evidence="3" key="1">
    <citation type="journal article" date="2017" name="Genome Biol.">
        <title>Comparative genomics reveals high biological diversity and specific adaptations in the industrially and medically important fungal genus Aspergillus.</title>
        <authorList>
            <person name="de Vries R.P."/>
            <person name="Riley R."/>
            <person name="Wiebenga A."/>
            <person name="Aguilar-Osorio G."/>
            <person name="Amillis S."/>
            <person name="Uchima C.A."/>
            <person name="Anderluh G."/>
            <person name="Asadollahi M."/>
            <person name="Askin M."/>
            <person name="Barry K."/>
            <person name="Battaglia E."/>
            <person name="Bayram O."/>
            <person name="Benocci T."/>
            <person name="Braus-Stromeyer S.A."/>
            <person name="Caldana C."/>
            <person name="Canovas D."/>
            <person name="Cerqueira G.C."/>
            <person name="Chen F."/>
            <person name="Chen W."/>
            <person name="Choi C."/>
            <person name="Clum A."/>
            <person name="Dos Santos R.A."/>
            <person name="Damasio A.R."/>
            <person name="Diallinas G."/>
            <person name="Emri T."/>
            <person name="Fekete E."/>
            <person name="Flipphi M."/>
            <person name="Freyberg S."/>
            <person name="Gallo A."/>
            <person name="Gournas C."/>
            <person name="Habgood R."/>
            <person name="Hainaut M."/>
            <person name="Harispe M.L."/>
            <person name="Henrissat B."/>
            <person name="Hilden K.S."/>
            <person name="Hope R."/>
            <person name="Hossain A."/>
            <person name="Karabika E."/>
            <person name="Karaffa L."/>
            <person name="Karanyi Z."/>
            <person name="Krasevec N."/>
            <person name="Kuo A."/>
            <person name="Kusch H."/>
            <person name="LaButti K."/>
            <person name="Lagendijk E.L."/>
            <person name="Lapidus A."/>
            <person name="Levasseur A."/>
            <person name="Lindquist E."/>
            <person name="Lipzen A."/>
            <person name="Logrieco A.F."/>
            <person name="MacCabe A."/>
            <person name="Maekelae M.R."/>
            <person name="Malavazi I."/>
            <person name="Melin P."/>
            <person name="Meyer V."/>
            <person name="Mielnichuk N."/>
            <person name="Miskei M."/>
            <person name="Molnar A.P."/>
            <person name="Mule G."/>
            <person name="Ngan C.Y."/>
            <person name="Orejas M."/>
            <person name="Orosz E."/>
            <person name="Ouedraogo J.P."/>
            <person name="Overkamp K.M."/>
            <person name="Park H.-S."/>
            <person name="Perrone G."/>
            <person name="Piumi F."/>
            <person name="Punt P.J."/>
            <person name="Ram A.F."/>
            <person name="Ramon A."/>
            <person name="Rauscher S."/>
            <person name="Record E."/>
            <person name="Riano-Pachon D.M."/>
            <person name="Robert V."/>
            <person name="Roehrig J."/>
            <person name="Ruller R."/>
            <person name="Salamov A."/>
            <person name="Salih N.S."/>
            <person name="Samson R.A."/>
            <person name="Sandor E."/>
            <person name="Sanguinetti M."/>
            <person name="Schuetze T."/>
            <person name="Sepcic K."/>
            <person name="Shelest E."/>
            <person name="Sherlock G."/>
            <person name="Sophianopoulou V."/>
            <person name="Squina F.M."/>
            <person name="Sun H."/>
            <person name="Susca A."/>
            <person name="Todd R.B."/>
            <person name="Tsang A."/>
            <person name="Unkles S.E."/>
            <person name="van de Wiele N."/>
            <person name="van Rossen-Uffink D."/>
            <person name="Oliveira J.V."/>
            <person name="Vesth T.C."/>
            <person name="Visser J."/>
            <person name="Yu J.-H."/>
            <person name="Zhou M."/>
            <person name="Andersen M.R."/>
            <person name="Archer D.B."/>
            <person name="Baker S.E."/>
            <person name="Benoit I."/>
            <person name="Brakhage A.A."/>
            <person name="Braus G.H."/>
            <person name="Fischer R."/>
            <person name="Frisvad J.C."/>
            <person name="Goldman G.H."/>
            <person name="Houbraken J."/>
            <person name="Oakley B."/>
            <person name="Pocsi I."/>
            <person name="Scazzocchio C."/>
            <person name="Seiboth B."/>
            <person name="vanKuyk P.A."/>
            <person name="Wortman J."/>
            <person name="Dyer P.S."/>
            <person name="Grigoriev I.V."/>
        </authorList>
    </citation>
    <scope>NUCLEOTIDE SEQUENCE [LARGE SCALE GENOMIC DNA]</scope>
    <source>
        <strain evidence="3">CBS 593.65</strain>
    </source>
</reference>
<gene>
    <name evidence="2" type="ORF">ASPSYDRAFT_148748</name>
</gene>
<evidence type="ECO:0000313" key="3">
    <source>
        <dbReference type="Proteomes" id="UP000184356"/>
    </source>
</evidence>
<dbReference type="AlphaFoldDB" id="A0A1L9TKW0"/>
<organism evidence="2 3">
    <name type="scientific">Aspergillus sydowii CBS 593.65</name>
    <dbReference type="NCBI Taxonomy" id="1036612"/>
    <lineage>
        <taxon>Eukaryota</taxon>
        <taxon>Fungi</taxon>
        <taxon>Dikarya</taxon>
        <taxon>Ascomycota</taxon>
        <taxon>Pezizomycotina</taxon>
        <taxon>Eurotiomycetes</taxon>
        <taxon>Eurotiomycetidae</taxon>
        <taxon>Eurotiales</taxon>
        <taxon>Aspergillaceae</taxon>
        <taxon>Aspergillus</taxon>
        <taxon>Aspergillus subgen. Nidulantes</taxon>
    </lineage>
</organism>